<sequence length="282" mass="31060">MLCSKILMRYSCSKANKQLLYTEINLLFSERLEESFSVFPHKDIKKGGGQMKGKISVKEGIKIGCLCALIGICVCVAAVGSKKKVAVMLPVDQKIIILDAGHGGWDPGKTGSLGKDEKNINLAVMEKLQQYLEQGGATVYITRATDEALGSKKKADMAERKKIANESNGDILVSIHQNAFPSTGAKGAQVFYHKSSEDGKNLAELIQERLKTNVDNENKRLAKQNSDYYILRTTEIPAVIVECGFISNPAEEQLLNDEAYQTKLAWAIYLGIIDYFSQTESV</sequence>
<feature type="domain" description="MurNAc-LAA" evidence="3">
    <location>
        <begin position="161"/>
        <end position="273"/>
    </location>
</feature>
<dbReference type="Proteomes" id="UP000068026">
    <property type="component" value="Chromosome"/>
</dbReference>
<evidence type="ECO:0000313" key="4">
    <source>
        <dbReference type="EMBL" id="AMJ42461.1"/>
    </source>
</evidence>
<proteinExistence type="predicted"/>
<accession>A0A0X8VEJ2</accession>
<evidence type="ECO:0000259" key="3">
    <source>
        <dbReference type="SMART" id="SM00646"/>
    </source>
</evidence>
<name>A0A0X8VEJ2_ANAPI</name>
<evidence type="ECO:0000256" key="2">
    <source>
        <dbReference type="SAM" id="Phobius"/>
    </source>
</evidence>
<evidence type="ECO:0000313" key="5">
    <source>
        <dbReference type="EMBL" id="SHE33988.1"/>
    </source>
</evidence>
<dbReference type="EC" id="3.5.1.28" evidence="4"/>
<dbReference type="KEGG" id="cpro:CPRO_29310"/>
<keyword evidence="1 4" id="KW-0378">Hydrolase</keyword>
<dbReference type="PANTHER" id="PTHR30404">
    <property type="entry name" value="N-ACETYLMURAMOYL-L-ALANINE AMIDASE"/>
    <property type="match status" value="1"/>
</dbReference>
<reference evidence="6" key="2">
    <citation type="submission" date="2016-01" db="EMBL/GenBank/DDBJ databases">
        <authorList>
            <person name="Poehlein A."/>
            <person name="Schlien K."/>
            <person name="Gottschalk G."/>
            <person name="Buckel W."/>
            <person name="Daniel R."/>
        </authorList>
    </citation>
    <scope>NUCLEOTIDE SEQUENCE [LARGE SCALE GENOMIC DNA]</scope>
    <source>
        <strain evidence="6">X2</strain>
    </source>
</reference>
<gene>
    <name evidence="4" type="primary">cwlD</name>
    <name evidence="4" type="ORF">CPRO_29310</name>
    <name evidence="5" type="ORF">SAMN02745151_00456</name>
</gene>
<reference evidence="4 6" key="1">
    <citation type="journal article" date="2016" name="Genome Announc.">
        <title>Complete Genome Sequence of the Amino Acid-Fermenting Clostridium propionicum X2 (DSM 1682).</title>
        <authorList>
            <person name="Poehlein A."/>
            <person name="Schlien K."/>
            <person name="Chowdhury N.P."/>
            <person name="Gottschalk G."/>
            <person name="Buckel W."/>
            <person name="Daniel R."/>
        </authorList>
    </citation>
    <scope>NUCLEOTIDE SEQUENCE [LARGE SCALE GENOMIC DNA]</scope>
    <source>
        <strain evidence="4 6">X2</strain>
    </source>
</reference>
<dbReference type="GO" id="GO:0030288">
    <property type="term" value="C:outer membrane-bounded periplasmic space"/>
    <property type="evidence" value="ECO:0007669"/>
    <property type="project" value="TreeGrafter"/>
</dbReference>
<dbReference type="Proteomes" id="UP000184204">
    <property type="component" value="Unassembled WGS sequence"/>
</dbReference>
<dbReference type="EMBL" id="CP014223">
    <property type="protein sequence ID" value="AMJ42461.1"/>
    <property type="molecule type" value="Genomic_DNA"/>
</dbReference>
<dbReference type="Pfam" id="PF01520">
    <property type="entry name" value="Amidase_3"/>
    <property type="match status" value="1"/>
</dbReference>
<evidence type="ECO:0000313" key="7">
    <source>
        <dbReference type="Proteomes" id="UP000184204"/>
    </source>
</evidence>
<feature type="transmembrane region" description="Helical" evidence="2">
    <location>
        <begin position="60"/>
        <end position="80"/>
    </location>
</feature>
<organism evidence="5 7">
    <name type="scientific">Anaerotignum propionicum DSM 1682</name>
    <dbReference type="NCBI Taxonomy" id="991789"/>
    <lineage>
        <taxon>Bacteria</taxon>
        <taxon>Bacillati</taxon>
        <taxon>Bacillota</taxon>
        <taxon>Clostridia</taxon>
        <taxon>Lachnospirales</taxon>
        <taxon>Anaerotignaceae</taxon>
        <taxon>Anaerotignum</taxon>
    </lineage>
</organism>
<protein>
    <submittedName>
        <fullName evidence="4 5">N-acetylmuramoyl-L-alanine amidase</fullName>
        <ecNumber evidence="4">3.5.1.28</ecNumber>
    </submittedName>
</protein>
<evidence type="ECO:0000313" key="6">
    <source>
        <dbReference type="Proteomes" id="UP000068026"/>
    </source>
</evidence>
<evidence type="ECO:0000256" key="1">
    <source>
        <dbReference type="ARBA" id="ARBA00022801"/>
    </source>
</evidence>
<reference evidence="5" key="4">
    <citation type="submission" date="2016-11" db="EMBL/GenBank/DDBJ databases">
        <authorList>
            <person name="Varghese N."/>
            <person name="Submissions S."/>
        </authorList>
    </citation>
    <scope>NUCLEOTIDE SEQUENCE</scope>
    <source>
        <strain evidence="5">DSM 1682</strain>
    </source>
</reference>
<dbReference type="AlphaFoldDB" id="A0A0X8VEJ2"/>
<reference evidence="7" key="3">
    <citation type="submission" date="2016-11" db="EMBL/GenBank/DDBJ databases">
        <authorList>
            <person name="Jaros S."/>
            <person name="Januszkiewicz K."/>
            <person name="Wedrychowicz H."/>
        </authorList>
    </citation>
    <scope>NUCLEOTIDE SEQUENCE [LARGE SCALE GENOMIC DNA]</scope>
    <source>
        <strain evidence="7">DSM 1682</strain>
    </source>
</reference>
<dbReference type="NCBIfam" id="TIGR02883">
    <property type="entry name" value="spore_cwlD"/>
    <property type="match status" value="1"/>
</dbReference>
<dbReference type="InterPro" id="IPR050695">
    <property type="entry name" value="N-acetylmuramoyl_amidase_3"/>
</dbReference>
<dbReference type="CDD" id="cd02696">
    <property type="entry name" value="MurNAc-LAA"/>
    <property type="match status" value="1"/>
</dbReference>
<dbReference type="InterPro" id="IPR002508">
    <property type="entry name" value="MurNAc-LAA_cat"/>
</dbReference>
<keyword evidence="2" id="KW-1133">Transmembrane helix</keyword>
<dbReference type="InterPro" id="IPR014234">
    <property type="entry name" value="Spore_CwlD"/>
</dbReference>
<dbReference type="GO" id="GO:0008745">
    <property type="term" value="F:N-acetylmuramoyl-L-alanine amidase activity"/>
    <property type="evidence" value="ECO:0007669"/>
    <property type="project" value="UniProtKB-EC"/>
</dbReference>
<keyword evidence="2" id="KW-0812">Transmembrane</keyword>
<dbReference type="SMART" id="SM00646">
    <property type="entry name" value="Ami_3"/>
    <property type="match status" value="1"/>
</dbReference>
<dbReference type="GO" id="GO:0009253">
    <property type="term" value="P:peptidoglycan catabolic process"/>
    <property type="evidence" value="ECO:0007669"/>
    <property type="project" value="InterPro"/>
</dbReference>
<keyword evidence="2" id="KW-0472">Membrane</keyword>
<dbReference type="SUPFAM" id="SSF53187">
    <property type="entry name" value="Zn-dependent exopeptidases"/>
    <property type="match status" value="1"/>
</dbReference>
<keyword evidence="6" id="KW-1185">Reference proteome</keyword>
<dbReference type="PANTHER" id="PTHR30404:SF0">
    <property type="entry name" value="N-ACETYLMURAMOYL-L-ALANINE AMIDASE AMIC"/>
    <property type="match status" value="1"/>
</dbReference>
<dbReference type="EMBL" id="FQUA01000001">
    <property type="protein sequence ID" value="SHE33988.1"/>
    <property type="molecule type" value="Genomic_DNA"/>
</dbReference>
<dbReference type="Gene3D" id="3.40.630.40">
    <property type="entry name" value="Zn-dependent exopeptidases"/>
    <property type="match status" value="1"/>
</dbReference>